<gene>
    <name evidence="5" type="ORF">SAMN04490178_11859</name>
</gene>
<evidence type="ECO:0000256" key="3">
    <source>
        <dbReference type="SAM" id="Coils"/>
    </source>
</evidence>
<dbReference type="InterPro" id="IPR005467">
    <property type="entry name" value="His_kinase_dom"/>
</dbReference>
<evidence type="ECO:0000259" key="4">
    <source>
        <dbReference type="PROSITE" id="PS50109"/>
    </source>
</evidence>
<dbReference type="PROSITE" id="PS50109">
    <property type="entry name" value="HIS_KIN"/>
    <property type="match status" value="1"/>
</dbReference>
<dbReference type="InterPro" id="IPR003594">
    <property type="entry name" value="HATPase_dom"/>
</dbReference>
<dbReference type="EMBL" id="FODY01000018">
    <property type="protein sequence ID" value="SEP31735.1"/>
    <property type="molecule type" value="Genomic_DNA"/>
</dbReference>
<evidence type="ECO:0000256" key="2">
    <source>
        <dbReference type="ARBA" id="ARBA00023012"/>
    </source>
</evidence>
<feature type="coiled-coil region" evidence="3">
    <location>
        <begin position="459"/>
        <end position="521"/>
    </location>
</feature>
<sequence length="753" mass="86116">MSNIPFNVDAYTAKLIGRENVSKLDGAVLELVKNTYDADASVCLLYFEKETSTLYIGDNGTGMTEAVILKHWMTIGSSSKKIEFKTKKGRVQTGAKGIGRFALDRIADNCNLVTISEEEHLLWKVDWSVFQFGQKITDITAELNKVNISFLDFLGQVTNKDVIKLVADKFATTGSIFRLTNLSDSWDTATIESIKSNLKTLIPPEFKEVFNIYFFESNTSLKDAMLLQDTDGFSYDYKIKFQALSNGNVTITINRDEFDFGDDFEKVTSEAGFVTDQKNYFKGAPIIENTSFTEVLGRKTHIENTIGNFEGTLYYAKLTAPRVEREKYYYKDITGRPDIRDSFGGVRIYRDGFRVRPYGDPKSTSVDWLMLALRKNKSPAAVSHKTGAWRVNSDQIHGSIYISRTNITLPDQANRQGIVETKEFLLLQEFIQNIIRFFERDRQFVCRTLNDYYDRLHPTEEIEKELEQKLKQDAQKEQQAKQENKIYRPEFIDVKKVSVLVEKKDSTIKQLENELQMLRVLATTGIVTNTYIHEIKAITHKLGMKISMAKDALHIDANIDEGLKYVLEANEIRHFFTSWFKVTVESVRRDKRTMRNTDLNQLLSKFILDWESALSPKNIKINKTIDDIVFKCFPYEIESILNNLIANSTSSFDGSRAAEKIINISISSIEDGIIIQYYDSGVGLSNAYKKNPRLILEPFESDKRSTTGDVIGTGMGMWIVNRIVNEYNGSIDLSENKNHENGFYITMVLKEKQ</sequence>
<dbReference type="GO" id="GO:0016301">
    <property type="term" value="F:kinase activity"/>
    <property type="evidence" value="ECO:0007669"/>
    <property type="project" value="UniProtKB-KW"/>
</dbReference>
<proteinExistence type="predicted"/>
<dbReference type="SUPFAM" id="SSF55874">
    <property type="entry name" value="ATPase domain of HSP90 chaperone/DNA topoisomerase II/histidine kinase"/>
    <property type="match status" value="2"/>
</dbReference>
<reference evidence="5 6" key="1">
    <citation type="submission" date="2016-10" db="EMBL/GenBank/DDBJ databases">
        <authorList>
            <person name="de Groot N.N."/>
        </authorList>
    </citation>
    <scope>NUCLEOTIDE SEQUENCE [LARGE SCALE GENOMIC DNA]</scope>
    <source>
        <strain evidence="5 6">DSM 13305</strain>
    </source>
</reference>
<accession>A0A1H8WVQ0</accession>
<dbReference type="Gene3D" id="3.30.565.10">
    <property type="entry name" value="Histidine kinase-like ATPase, C-terminal domain"/>
    <property type="match status" value="2"/>
</dbReference>
<dbReference type="GO" id="GO:0000160">
    <property type="term" value="P:phosphorelay signal transduction system"/>
    <property type="evidence" value="ECO:0007669"/>
    <property type="project" value="UniProtKB-KW"/>
</dbReference>
<dbReference type="InterPro" id="IPR036890">
    <property type="entry name" value="HATPase_C_sf"/>
</dbReference>
<keyword evidence="3" id="KW-0175">Coiled coil</keyword>
<dbReference type="RefSeq" id="WP_091748773.1">
    <property type="nucleotide sequence ID" value="NZ_FODY01000018.1"/>
</dbReference>
<keyword evidence="1 5" id="KW-0418">Kinase</keyword>
<dbReference type="Pfam" id="PF13589">
    <property type="entry name" value="HATPase_c_3"/>
    <property type="match status" value="1"/>
</dbReference>
<organism evidence="5 6">
    <name type="scientific">Propionispora vibrioides</name>
    <dbReference type="NCBI Taxonomy" id="112903"/>
    <lineage>
        <taxon>Bacteria</taxon>
        <taxon>Bacillati</taxon>
        <taxon>Bacillota</taxon>
        <taxon>Negativicutes</taxon>
        <taxon>Selenomonadales</taxon>
        <taxon>Sporomusaceae</taxon>
        <taxon>Propionispora</taxon>
    </lineage>
</organism>
<evidence type="ECO:0000313" key="5">
    <source>
        <dbReference type="EMBL" id="SEP31735.1"/>
    </source>
</evidence>
<dbReference type="OrthoDB" id="9816482at2"/>
<name>A0A1H8WVQ0_9FIRM</name>
<dbReference type="STRING" id="112903.SAMN04490178_11859"/>
<feature type="domain" description="Histidine kinase" evidence="4">
    <location>
        <begin position="537"/>
        <end position="753"/>
    </location>
</feature>
<keyword evidence="2" id="KW-0902">Two-component regulatory system</keyword>
<dbReference type="Pfam" id="PF02518">
    <property type="entry name" value="HATPase_c"/>
    <property type="match status" value="1"/>
</dbReference>
<dbReference type="PANTHER" id="PTHR43065">
    <property type="entry name" value="SENSOR HISTIDINE KINASE"/>
    <property type="match status" value="1"/>
</dbReference>
<dbReference type="AlphaFoldDB" id="A0A1H8WVQ0"/>
<keyword evidence="6" id="KW-1185">Reference proteome</keyword>
<dbReference type="PANTHER" id="PTHR43065:SF47">
    <property type="match status" value="1"/>
</dbReference>
<dbReference type="SMART" id="SM00387">
    <property type="entry name" value="HATPase_c"/>
    <property type="match status" value="1"/>
</dbReference>
<dbReference type="Proteomes" id="UP000198847">
    <property type="component" value="Unassembled WGS sequence"/>
</dbReference>
<keyword evidence="1 5" id="KW-0808">Transferase</keyword>
<evidence type="ECO:0000313" key="6">
    <source>
        <dbReference type="Proteomes" id="UP000198847"/>
    </source>
</evidence>
<protein>
    <submittedName>
        <fullName evidence="5">Histidine kinase-, DNA gyrase B-, and HSP90-like ATPase</fullName>
    </submittedName>
</protein>
<evidence type="ECO:0000256" key="1">
    <source>
        <dbReference type="ARBA" id="ARBA00022777"/>
    </source>
</evidence>